<protein>
    <submittedName>
        <fullName evidence="2">MBL fold metallo-hydrolase</fullName>
    </submittedName>
</protein>
<proteinExistence type="predicted"/>
<dbReference type="InterPro" id="IPR001279">
    <property type="entry name" value="Metallo-B-lactamas"/>
</dbReference>
<name>A0A6B9FGM3_9EURY</name>
<accession>A0A6B9FGM3</accession>
<dbReference type="CDD" id="cd07726">
    <property type="entry name" value="ST1585-like_MBL-fold"/>
    <property type="match status" value="1"/>
</dbReference>
<dbReference type="InterPro" id="IPR036866">
    <property type="entry name" value="RibonucZ/Hydroxyglut_hydro"/>
</dbReference>
<dbReference type="PANTHER" id="PTHR42951:SF4">
    <property type="entry name" value="ACYL-COENZYME A THIOESTERASE MBLAC2"/>
    <property type="match status" value="1"/>
</dbReference>
<dbReference type="GeneID" id="99246717"/>
<dbReference type="SUPFAM" id="SSF56281">
    <property type="entry name" value="Metallo-hydrolase/oxidoreductase"/>
    <property type="match status" value="1"/>
</dbReference>
<dbReference type="EMBL" id="CP034345">
    <property type="protein sequence ID" value="QGX95423.1"/>
    <property type="molecule type" value="Genomic_DNA"/>
</dbReference>
<dbReference type="AlphaFoldDB" id="A0A6B9FGM3"/>
<organism evidence="2 3">
    <name type="scientific">Haloplanus rallus</name>
    <dbReference type="NCBI Taxonomy" id="1816183"/>
    <lineage>
        <taxon>Archaea</taxon>
        <taxon>Methanobacteriati</taxon>
        <taxon>Methanobacteriota</taxon>
        <taxon>Stenosarchaea group</taxon>
        <taxon>Halobacteria</taxon>
        <taxon>Halobacteriales</taxon>
        <taxon>Haloferacaceae</taxon>
        <taxon>Haloplanus</taxon>
    </lineage>
</organism>
<dbReference type="OrthoDB" id="197151at2157"/>
<dbReference type="InterPro" id="IPR050855">
    <property type="entry name" value="NDM-1-like"/>
</dbReference>
<dbReference type="Gene3D" id="3.60.15.10">
    <property type="entry name" value="Ribonuclease Z/Hydroxyacylglutathione hydrolase-like"/>
    <property type="match status" value="1"/>
</dbReference>
<dbReference type="InterPro" id="IPR037482">
    <property type="entry name" value="ST1585_MBL-fold"/>
</dbReference>
<feature type="domain" description="Metallo-beta-lactamase" evidence="1">
    <location>
        <begin position="27"/>
        <end position="222"/>
    </location>
</feature>
<sequence>MAIGDLASVPGTDIHYVDVGAFDVPGYGSVYLVDAEHPAVVDPGLGTNVDLVIDALDDRGIDDLEYVLTTHVHLDHAGGAGHLLDAHPEATVLTHEIGVPHLMDPSRLVAGTKAAVGDQWQYYVDPKPVPEDRIESLADGDTVDLGDRVLDVVHAPGHAPHQVVFHDRGDDVLFSGDAGGIRPPGADELFPTSPPVNFDLETCLDDAATIAERNPERICFGHFGDAAFTPDLMDEYAEILSAWIDRVREVRADLDTDEAVIEHFAETATPVEPWGARKTRAEYRLNARGALGYLDADGD</sequence>
<evidence type="ECO:0000259" key="1">
    <source>
        <dbReference type="SMART" id="SM00849"/>
    </source>
</evidence>
<evidence type="ECO:0000313" key="3">
    <source>
        <dbReference type="Proteomes" id="UP000428325"/>
    </source>
</evidence>
<dbReference type="PANTHER" id="PTHR42951">
    <property type="entry name" value="METALLO-BETA-LACTAMASE DOMAIN-CONTAINING"/>
    <property type="match status" value="1"/>
</dbReference>
<dbReference type="Pfam" id="PF00753">
    <property type="entry name" value="Lactamase_B"/>
    <property type="match status" value="1"/>
</dbReference>
<gene>
    <name evidence="2" type="ORF">EI982_11775</name>
</gene>
<dbReference type="GO" id="GO:0016787">
    <property type="term" value="F:hydrolase activity"/>
    <property type="evidence" value="ECO:0007669"/>
    <property type="project" value="UniProtKB-KW"/>
</dbReference>
<keyword evidence="2" id="KW-0378">Hydrolase</keyword>
<dbReference type="SMART" id="SM00849">
    <property type="entry name" value="Lactamase_B"/>
    <property type="match status" value="1"/>
</dbReference>
<dbReference type="Proteomes" id="UP000428325">
    <property type="component" value="Chromosome"/>
</dbReference>
<dbReference type="KEGG" id="hra:EI982_11775"/>
<evidence type="ECO:0000313" key="2">
    <source>
        <dbReference type="EMBL" id="QGX95423.1"/>
    </source>
</evidence>
<dbReference type="RefSeq" id="WP_157689882.1">
    <property type="nucleotide sequence ID" value="NZ_CP034345.1"/>
</dbReference>
<reference evidence="2 3" key="1">
    <citation type="submission" date="2018-12" db="EMBL/GenBank/DDBJ databases">
        <title>Complete genome sequence of Haloplanus rallus MBLA0036.</title>
        <authorList>
            <person name="Nam Y.-d."/>
            <person name="Kang J."/>
            <person name="Chung W.-H."/>
            <person name="Park Y.S."/>
        </authorList>
    </citation>
    <scope>NUCLEOTIDE SEQUENCE [LARGE SCALE GENOMIC DNA]</scope>
    <source>
        <strain evidence="2 3">MBLA0036</strain>
    </source>
</reference>
<keyword evidence="3" id="KW-1185">Reference proteome</keyword>